<dbReference type="GO" id="GO:0016987">
    <property type="term" value="F:sigma factor activity"/>
    <property type="evidence" value="ECO:0007669"/>
    <property type="project" value="UniProtKB-KW"/>
</dbReference>
<dbReference type="InterPro" id="IPR014284">
    <property type="entry name" value="RNA_pol_sigma-70_dom"/>
</dbReference>
<reference evidence="8 9" key="1">
    <citation type="submission" date="2018-08" db="EMBL/GenBank/DDBJ databases">
        <title>Genome sequencing of Agrobacterium vitis strain ICMP 10754.</title>
        <authorList>
            <person name="Visnovsky S.B."/>
            <person name="Pitman A.R."/>
        </authorList>
    </citation>
    <scope>NUCLEOTIDE SEQUENCE [LARGE SCALE GENOMIC DNA]</scope>
    <source>
        <strain evidence="8 9">ICMP 10754</strain>
    </source>
</reference>
<evidence type="ECO:0000259" key="7">
    <source>
        <dbReference type="Pfam" id="PF04545"/>
    </source>
</evidence>
<dbReference type="GO" id="GO:0003677">
    <property type="term" value="F:DNA binding"/>
    <property type="evidence" value="ECO:0007669"/>
    <property type="project" value="UniProtKB-KW"/>
</dbReference>
<evidence type="ECO:0000256" key="5">
    <source>
        <dbReference type="ARBA" id="ARBA00023163"/>
    </source>
</evidence>
<dbReference type="PANTHER" id="PTHR43133:SF62">
    <property type="entry name" value="RNA POLYMERASE SIGMA FACTOR SIGZ"/>
    <property type="match status" value="1"/>
</dbReference>
<accession>A0A368NYV7</accession>
<dbReference type="Gene3D" id="1.10.1740.10">
    <property type="match status" value="1"/>
</dbReference>
<keyword evidence="2" id="KW-0805">Transcription regulation</keyword>
<feature type="domain" description="RNA polymerase sigma-70 region 4" evidence="7">
    <location>
        <begin position="193"/>
        <end position="241"/>
    </location>
</feature>
<keyword evidence="5" id="KW-0804">Transcription</keyword>
<dbReference type="Proteomes" id="UP000436911">
    <property type="component" value="Unassembled WGS sequence"/>
</dbReference>
<sequence>MDCRKWIFFRAVIQFSQEGVESAMTIIISQAALECHNRTVTAPRLFRRSRLGGRSVPSGANGMIMKAETEDMSSMLAAVARDRNVEAFETLFRHYGPRVKAYMARQARDQQAAEELMQETMMVVWNKAALFDPARGNVSAWIFTIARNLRVSAYRKQNRPEFDPNDPAFVPDDVMPADQDLESRQDAERLHKAMGQLPQEQLELLQRSFFHEIPHSALAKEFNLPLGTVKSRIRMAFAKLRTALEDRSEEDR</sequence>
<dbReference type="InterPro" id="IPR007627">
    <property type="entry name" value="RNA_pol_sigma70_r2"/>
</dbReference>
<dbReference type="InterPro" id="IPR013325">
    <property type="entry name" value="RNA_pol_sigma_r2"/>
</dbReference>
<evidence type="ECO:0000256" key="3">
    <source>
        <dbReference type="ARBA" id="ARBA00023082"/>
    </source>
</evidence>
<dbReference type="InterPro" id="IPR007630">
    <property type="entry name" value="RNA_pol_sigma70_r4"/>
</dbReference>
<protein>
    <submittedName>
        <fullName evidence="8">Sigma-70 family RNA polymerase sigma factor</fullName>
    </submittedName>
</protein>
<evidence type="ECO:0000313" key="8">
    <source>
        <dbReference type="EMBL" id="KAA3528581.1"/>
    </source>
</evidence>
<comment type="caution">
    <text evidence="8">The sequence shown here is derived from an EMBL/GenBank/DDBJ whole genome shotgun (WGS) entry which is preliminary data.</text>
</comment>
<feature type="domain" description="RNA polymerase sigma-70 region 2" evidence="6">
    <location>
        <begin position="91"/>
        <end position="159"/>
    </location>
</feature>
<evidence type="ECO:0000256" key="4">
    <source>
        <dbReference type="ARBA" id="ARBA00023125"/>
    </source>
</evidence>
<dbReference type="AlphaFoldDB" id="A0A368NYV7"/>
<keyword evidence="4" id="KW-0238">DNA-binding</keyword>
<dbReference type="SUPFAM" id="SSF88946">
    <property type="entry name" value="Sigma2 domain of RNA polymerase sigma factors"/>
    <property type="match status" value="1"/>
</dbReference>
<evidence type="ECO:0000313" key="9">
    <source>
        <dbReference type="Proteomes" id="UP000436911"/>
    </source>
</evidence>
<evidence type="ECO:0000259" key="6">
    <source>
        <dbReference type="Pfam" id="PF04542"/>
    </source>
</evidence>
<dbReference type="EMBL" id="QUSG01000004">
    <property type="protein sequence ID" value="KAA3528581.1"/>
    <property type="molecule type" value="Genomic_DNA"/>
</dbReference>
<organism evidence="8 9">
    <name type="scientific">Agrobacterium vitis</name>
    <name type="common">Rhizobium vitis</name>
    <dbReference type="NCBI Taxonomy" id="373"/>
    <lineage>
        <taxon>Bacteria</taxon>
        <taxon>Pseudomonadati</taxon>
        <taxon>Pseudomonadota</taxon>
        <taxon>Alphaproteobacteria</taxon>
        <taxon>Hyphomicrobiales</taxon>
        <taxon>Rhizobiaceae</taxon>
        <taxon>Rhizobium/Agrobacterium group</taxon>
        <taxon>Agrobacterium</taxon>
    </lineage>
</organism>
<dbReference type="Pfam" id="PF04542">
    <property type="entry name" value="Sigma70_r2"/>
    <property type="match status" value="1"/>
</dbReference>
<keyword evidence="3" id="KW-0731">Sigma factor</keyword>
<name>A0A368NYV7_AGRVI</name>
<evidence type="ECO:0000256" key="2">
    <source>
        <dbReference type="ARBA" id="ARBA00023015"/>
    </source>
</evidence>
<dbReference type="PANTHER" id="PTHR43133">
    <property type="entry name" value="RNA POLYMERASE ECF-TYPE SIGMA FACTO"/>
    <property type="match status" value="1"/>
</dbReference>
<dbReference type="Pfam" id="PF04545">
    <property type="entry name" value="Sigma70_r4"/>
    <property type="match status" value="1"/>
</dbReference>
<dbReference type="GO" id="GO:0006352">
    <property type="term" value="P:DNA-templated transcription initiation"/>
    <property type="evidence" value="ECO:0007669"/>
    <property type="project" value="InterPro"/>
</dbReference>
<dbReference type="InterPro" id="IPR013324">
    <property type="entry name" value="RNA_pol_sigma_r3/r4-like"/>
</dbReference>
<dbReference type="InterPro" id="IPR036388">
    <property type="entry name" value="WH-like_DNA-bd_sf"/>
</dbReference>
<dbReference type="Gene3D" id="1.10.10.10">
    <property type="entry name" value="Winged helix-like DNA-binding domain superfamily/Winged helix DNA-binding domain"/>
    <property type="match status" value="1"/>
</dbReference>
<dbReference type="InterPro" id="IPR039425">
    <property type="entry name" value="RNA_pol_sigma-70-like"/>
</dbReference>
<comment type="similarity">
    <text evidence="1">Belongs to the sigma-70 factor family. ECF subfamily.</text>
</comment>
<proteinExistence type="inferred from homology"/>
<dbReference type="SUPFAM" id="SSF88659">
    <property type="entry name" value="Sigma3 and sigma4 domains of RNA polymerase sigma factors"/>
    <property type="match status" value="1"/>
</dbReference>
<dbReference type="NCBIfam" id="TIGR02937">
    <property type="entry name" value="sigma70-ECF"/>
    <property type="match status" value="1"/>
</dbReference>
<evidence type="ECO:0000256" key="1">
    <source>
        <dbReference type="ARBA" id="ARBA00010641"/>
    </source>
</evidence>
<gene>
    <name evidence="8" type="ORF">DXT89_10960</name>
</gene>